<comment type="pathway">
    <text evidence="2 6">Cofactor biosynthesis; molybdopterin biosynthesis.</text>
</comment>
<dbReference type="SUPFAM" id="SSF53218">
    <property type="entry name" value="Molybdenum cofactor biosynthesis proteins"/>
    <property type="match status" value="1"/>
</dbReference>
<dbReference type="Gene3D" id="3.40.980.10">
    <property type="entry name" value="MoaB/Mog-like domain"/>
    <property type="match status" value="1"/>
</dbReference>
<dbReference type="GO" id="GO:0005829">
    <property type="term" value="C:cytosol"/>
    <property type="evidence" value="ECO:0007669"/>
    <property type="project" value="TreeGrafter"/>
</dbReference>
<dbReference type="InterPro" id="IPR001453">
    <property type="entry name" value="MoaB/Mog_dom"/>
</dbReference>
<keyword evidence="9" id="KW-1185">Reference proteome</keyword>
<dbReference type="OrthoDB" id="9784492at2"/>
<dbReference type="GO" id="GO:0006777">
    <property type="term" value="P:Mo-molybdopterin cofactor biosynthetic process"/>
    <property type="evidence" value="ECO:0007669"/>
    <property type="project" value="UniProtKB-UniRule"/>
</dbReference>
<comment type="function">
    <text evidence="1 6">May be involved in the biosynthesis of molybdopterin.</text>
</comment>
<dbReference type="InterPro" id="IPR036425">
    <property type="entry name" value="MoaB/Mog-like_dom_sf"/>
</dbReference>
<reference evidence="8 9" key="1">
    <citation type="submission" date="2018-09" db="EMBL/GenBank/DDBJ databases">
        <title>Genomic Encyclopedia of Archaeal and Bacterial Type Strains, Phase II (KMG-II): from individual species to whole genera.</title>
        <authorList>
            <person name="Goeker M."/>
        </authorList>
    </citation>
    <scope>NUCLEOTIDE SEQUENCE [LARGE SCALE GENOMIC DNA]</scope>
    <source>
        <strain evidence="8 9">DSM 17008</strain>
    </source>
</reference>
<sequence>MHHENDAHSLRAAVLTMSDTRGKAEDKSGKLIHSFLEDAGFHVQAYSIIKDDRRVIEQQISKWVEDPMIQAVIMNGGTGVSPKDVTYEAVASLLDKELHGYGELFRMLSYEEIGAKALFSRAIGGSIGSTAVFALPGSSNAVQLGMEKLIIPSLPHLIGELTK</sequence>
<comment type="caution">
    <text evidence="8">The sequence shown here is derived from an EMBL/GenBank/DDBJ whole genome shotgun (WGS) entry which is preliminary data.</text>
</comment>
<dbReference type="PANTHER" id="PTHR43232">
    <property type="entry name" value="MOLYBDENUM COFACTOR BIOSYNTHESIS PROTEIN B"/>
    <property type="match status" value="1"/>
</dbReference>
<evidence type="ECO:0000256" key="5">
    <source>
        <dbReference type="ARBA" id="ARBA00023150"/>
    </source>
</evidence>
<dbReference type="SMART" id="SM00852">
    <property type="entry name" value="MoCF_biosynth"/>
    <property type="match status" value="1"/>
</dbReference>
<dbReference type="PANTHER" id="PTHR43232:SF2">
    <property type="entry name" value="MOLYBDENUM COFACTOR BIOSYNTHESIS PROTEIN B"/>
    <property type="match status" value="1"/>
</dbReference>
<evidence type="ECO:0000313" key="8">
    <source>
        <dbReference type="EMBL" id="RKD73407.1"/>
    </source>
</evidence>
<dbReference type="Proteomes" id="UP000285120">
    <property type="component" value="Unassembled WGS sequence"/>
</dbReference>
<comment type="similarity">
    <text evidence="3 6">Belongs to the MoaB/Mog family.</text>
</comment>
<proteinExistence type="inferred from homology"/>
<evidence type="ECO:0000256" key="2">
    <source>
        <dbReference type="ARBA" id="ARBA00005046"/>
    </source>
</evidence>
<protein>
    <recommendedName>
        <fullName evidence="4 6">Molybdenum cofactor biosynthesis protein B</fullName>
    </recommendedName>
</protein>
<evidence type="ECO:0000256" key="6">
    <source>
        <dbReference type="PIRNR" id="PIRNR006443"/>
    </source>
</evidence>
<evidence type="ECO:0000256" key="3">
    <source>
        <dbReference type="ARBA" id="ARBA00006112"/>
    </source>
</evidence>
<evidence type="ECO:0000256" key="1">
    <source>
        <dbReference type="ARBA" id="ARBA00003487"/>
    </source>
</evidence>
<dbReference type="FunFam" id="3.40.980.10:FF:000006">
    <property type="entry name" value="Molybdenum cofactor biosynthesis protein B"/>
    <property type="match status" value="1"/>
</dbReference>
<keyword evidence="5 6" id="KW-0501">Molybdenum cofactor biosynthesis</keyword>
<evidence type="ECO:0000259" key="7">
    <source>
        <dbReference type="SMART" id="SM00852"/>
    </source>
</evidence>
<dbReference type="Pfam" id="PF00994">
    <property type="entry name" value="MoCF_biosynth"/>
    <property type="match status" value="1"/>
</dbReference>
<name>A0A419V4G9_9BACL</name>
<dbReference type="RefSeq" id="WP_120192902.1">
    <property type="nucleotide sequence ID" value="NZ_RAPK01000008.1"/>
</dbReference>
<dbReference type="AlphaFoldDB" id="A0A419V4G9"/>
<evidence type="ECO:0000313" key="9">
    <source>
        <dbReference type="Proteomes" id="UP000285120"/>
    </source>
</evidence>
<gene>
    <name evidence="8" type="ORF">ATL39_1700</name>
</gene>
<evidence type="ECO:0000256" key="4">
    <source>
        <dbReference type="ARBA" id="ARBA00015262"/>
    </source>
</evidence>
<dbReference type="NCBIfam" id="TIGR00177">
    <property type="entry name" value="molyb_syn"/>
    <property type="match status" value="1"/>
</dbReference>
<accession>A0A419V4G9</accession>
<dbReference type="UniPathway" id="UPA00344"/>
<dbReference type="EMBL" id="RAPK01000008">
    <property type="protein sequence ID" value="RKD73407.1"/>
    <property type="molecule type" value="Genomic_DNA"/>
</dbReference>
<dbReference type="CDD" id="cd00886">
    <property type="entry name" value="MogA_MoaB"/>
    <property type="match status" value="1"/>
</dbReference>
<dbReference type="InterPro" id="IPR012245">
    <property type="entry name" value="MoaB"/>
</dbReference>
<feature type="domain" description="MoaB/Mog" evidence="7">
    <location>
        <begin position="13"/>
        <end position="157"/>
    </location>
</feature>
<organism evidence="8 9">
    <name type="scientific">Sinobaca qinghaiensis</name>
    <dbReference type="NCBI Taxonomy" id="342944"/>
    <lineage>
        <taxon>Bacteria</taxon>
        <taxon>Bacillati</taxon>
        <taxon>Bacillota</taxon>
        <taxon>Bacilli</taxon>
        <taxon>Bacillales</taxon>
        <taxon>Sporolactobacillaceae</taxon>
        <taxon>Sinobaca</taxon>
    </lineage>
</organism>
<dbReference type="PIRSF" id="PIRSF006443">
    <property type="entry name" value="MoaB"/>
    <property type="match status" value="1"/>
</dbReference>